<feature type="transmembrane region" description="Helical" evidence="1">
    <location>
        <begin position="181"/>
        <end position="202"/>
    </location>
</feature>
<feature type="transmembrane region" description="Helical" evidence="1">
    <location>
        <begin position="6"/>
        <end position="27"/>
    </location>
</feature>
<evidence type="ECO:0000256" key="1">
    <source>
        <dbReference type="SAM" id="Phobius"/>
    </source>
</evidence>
<feature type="transmembrane region" description="Helical" evidence="1">
    <location>
        <begin position="289"/>
        <end position="310"/>
    </location>
</feature>
<dbReference type="Proteomes" id="UP001248581">
    <property type="component" value="Chromosome"/>
</dbReference>
<evidence type="ECO:0000313" key="2">
    <source>
        <dbReference type="EMBL" id="WNC69653.1"/>
    </source>
</evidence>
<reference evidence="3" key="1">
    <citation type="submission" date="2023-09" db="EMBL/GenBank/DDBJ databases">
        <authorList>
            <person name="Li S."/>
            <person name="Li X."/>
            <person name="Zhang C."/>
            <person name="Zhao Z."/>
        </authorList>
    </citation>
    <scope>NUCLEOTIDE SEQUENCE [LARGE SCALE GENOMIC DNA]</scope>
    <source>
        <strain evidence="3">SQ345</strain>
    </source>
</reference>
<keyword evidence="1" id="KW-1133">Transmembrane helix</keyword>
<organism evidence="2 3">
    <name type="scientific">Thalassotalea nanhaiensis</name>
    <dbReference type="NCBI Taxonomy" id="3065648"/>
    <lineage>
        <taxon>Bacteria</taxon>
        <taxon>Pseudomonadati</taxon>
        <taxon>Pseudomonadota</taxon>
        <taxon>Gammaproteobacteria</taxon>
        <taxon>Alteromonadales</taxon>
        <taxon>Colwelliaceae</taxon>
        <taxon>Thalassotalea</taxon>
    </lineage>
</organism>
<keyword evidence="3" id="KW-1185">Reference proteome</keyword>
<feature type="transmembrane region" description="Helical" evidence="1">
    <location>
        <begin position="96"/>
        <end position="118"/>
    </location>
</feature>
<feature type="transmembrane region" description="Helical" evidence="1">
    <location>
        <begin position="39"/>
        <end position="57"/>
    </location>
</feature>
<feature type="transmembrane region" description="Helical" evidence="1">
    <location>
        <begin position="360"/>
        <end position="375"/>
    </location>
</feature>
<protein>
    <submittedName>
        <fullName evidence="2">Uncharacterized protein</fullName>
    </submittedName>
</protein>
<gene>
    <name evidence="2" type="ORF">RI845_05765</name>
</gene>
<feature type="transmembrane region" description="Helical" evidence="1">
    <location>
        <begin position="130"/>
        <end position="150"/>
    </location>
</feature>
<dbReference type="RefSeq" id="WP_348388796.1">
    <property type="nucleotide sequence ID" value="NZ_CP134146.1"/>
</dbReference>
<dbReference type="EMBL" id="CP134146">
    <property type="protein sequence ID" value="WNC69653.1"/>
    <property type="molecule type" value="Genomic_DNA"/>
</dbReference>
<proteinExistence type="predicted"/>
<accession>A0ABY9TLE2</accession>
<keyword evidence="1" id="KW-0812">Transmembrane</keyword>
<keyword evidence="1" id="KW-0472">Membrane</keyword>
<evidence type="ECO:0000313" key="3">
    <source>
        <dbReference type="Proteomes" id="UP001248581"/>
    </source>
</evidence>
<sequence length="390" mass="43337">MSVVDSISQLFVALVTFIGGGGLAVFFARKTKVSTKMGLLLYVWHTLFCLVFLIYTLKSPADSIAYFSAAVNGNCSFEFGTNSVSSITCILVVLNFSYLACFLFFNILGSIGLLFFYSSLKQVNISNNKFITRLSIIIIFLPSISFWSAAIGKDAMSFLSVSLALWSALDLKRRKVTMGGAIFFMLLVRPHVAAVMVLAIAFSTLIDRSLGQKVRIGMFIISLISSVVVLPFALKYAGLGDDVTANSLQSYIEKRQSYNLSGGGAVDIQNMSLPGKVFTYMFRPLPYEAHSITSLISSIDNVILLLFFIYGAFKCVATRKIKYESLLKYNLAFIGVYALVVLLMLSLTTANLGIAMRQKWMFMPMFLFLIFYFISQSEKILNKRKAFRGI</sequence>
<name>A0ABY9TLE2_9GAMM</name>
<feature type="transmembrane region" description="Helical" evidence="1">
    <location>
        <begin position="331"/>
        <end position="354"/>
    </location>
</feature>
<feature type="transmembrane region" description="Helical" evidence="1">
    <location>
        <begin position="214"/>
        <end position="234"/>
    </location>
</feature>